<dbReference type="FunFam" id="3.90.190.10:FF:000013">
    <property type="entry name" value="receptor-type tyrosine-protein phosphatase zeta isoform X1"/>
    <property type="match status" value="1"/>
</dbReference>
<evidence type="ECO:0000256" key="2">
    <source>
        <dbReference type="ARBA" id="ARBA00022729"/>
    </source>
</evidence>
<dbReference type="SUPFAM" id="SSF52799">
    <property type="entry name" value="(Phosphotyrosine protein) phosphatases II"/>
    <property type="match status" value="2"/>
</dbReference>
<dbReference type="CDD" id="cd14549">
    <property type="entry name" value="R5-PTPc-1"/>
    <property type="match status" value="1"/>
</dbReference>
<dbReference type="CDD" id="cd00063">
    <property type="entry name" value="FN3"/>
    <property type="match status" value="4"/>
</dbReference>
<comment type="subcellular location">
    <subcellularLocation>
        <location evidence="1">Membrane</location>
        <topology evidence="1">Single-pass membrane protein</topology>
    </subcellularLocation>
</comment>
<proteinExistence type="predicted"/>
<feature type="region of interest" description="Disordered" evidence="7">
    <location>
        <begin position="1098"/>
        <end position="1173"/>
    </location>
</feature>
<sequence>MMIGYAYTRKGLTGSDTSGEEKQSQVVVVVVVGVDQTKILFDSKGEDGLWDVDNGQATETNATQFTVTNLQPFTVYSFRVVAVNALGMSQPSIKSYYMITLRELPEGKPIFTAAHNASSTSLELHWKAPNYSTIHGEFLGYQILLRPRDIVSPRDDQVVNVTIRDPTVTSHKVTNLRTYTQYLVSLQVINPEGLGPTSTVAVMTDEGVPGPPENLTLIRVHDRSVDLQWNQPTQPNGEIRGYRVYFMKGNYTSVKTVRSSEPSIQFTLPGLEPNTQFRVWTKAYTQRHEGKSSQPVIVSTDLSGPGAPTISNLSCQANGDIYLQWLRPEKLYGTVDLYYIYYRPEDSFEFEEIAVNSVNNRKEHNFLLTNLSYNTMYEVKVRGGTYSRFFSENNKTYKGPFSHPRKILLYPDCHKRPHPEQGAGFEMSAGIIAGIICATFALFLLVVAMIIWRRFFQGAYNYLDDPPKTVPALVHDWENDTGGEGSYGPIDVHDFAKHVADLHADGDIGFSKEYEAIQAASAQEHHPAEHSQHPENKQKNRYLNIVAYDHTRVPLRPLPGQKKAIEYVNANYIDGYEKARAYIGTQGPLPSTFDTFWRMVWEQHVHIIVMITNLVERGRKKCDQYWPKEGSEHYGLIQVRLVHEEVLATYTIRKFAIRHMKVKCKKSGGGERILFQYHYTNWPDHGTPDHPLPVLSFVRKSAAANPEDAGPIIVHCSAGVGRTGTYIVLDAMLQHIRAKGRLNIWGFLKHIRTQRNFLVQTEEQYIFIHDALLEAIQSGDTNIPSGGVSRYIRMLQAPDNSQEKPQSWYLLSHQYKLITHFQPRDFNVVSAMKPVNREKNRSTDHLPMENGRVHLTPKPGVDGSDYINATWLMGHQRLREFIITQHPLPNTILDFWQMVWDHNAQTVVVLTTVDEDQGFPQFWPAQHDDFDSEHWKVRYLEEKLNSGLMTVEVAVQSLQDDYELPVRLIHAPSWPHTLPALTTTLSLVSLVSEAHTNYQNGPLIVVDRFGGTEAATFCSLTTLRSQMEFEQHLDTYMYCKLYHNRRPSIWTSQDDILFIYRAMESYIESEGSHSGSSSDMAGLNDPIITMPPVTTITPVAPLTPKAPPSPLPLSTPPSTPSAPALPTVSTPPSTCANGQVPSNGHAMLTGNGTIRVPPEGMEDTPQATEIPPV</sequence>
<keyword evidence="3" id="KW-0378">Hydrolase</keyword>
<feature type="domain" description="Fibronectin type-III" evidence="11">
    <location>
        <begin position="105"/>
        <end position="208"/>
    </location>
</feature>
<feature type="domain" description="Fibronectin type-III" evidence="11">
    <location>
        <begin position="211"/>
        <end position="303"/>
    </location>
</feature>
<dbReference type="Gene3D" id="3.90.190.10">
    <property type="entry name" value="Protein tyrosine phosphatase superfamily"/>
    <property type="match status" value="2"/>
</dbReference>
<dbReference type="InterPro" id="IPR050348">
    <property type="entry name" value="Protein-Tyr_Phosphatase"/>
</dbReference>
<feature type="domain" description="Fibronectin type-III" evidence="11">
    <location>
        <begin position="304"/>
        <end position="412"/>
    </location>
</feature>
<dbReference type="Pfam" id="PF00102">
    <property type="entry name" value="Y_phosphatase"/>
    <property type="match status" value="2"/>
</dbReference>
<dbReference type="PANTHER" id="PTHR19134">
    <property type="entry name" value="RECEPTOR-TYPE TYROSINE-PROTEIN PHOSPHATASE"/>
    <property type="match status" value="1"/>
</dbReference>
<keyword evidence="8" id="KW-1133">Transmembrane helix</keyword>
<dbReference type="InterPro" id="IPR029021">
    <property type="entry name" value="Prot-tyrosine_phosphatase-like"/>
</dbReference>
<keyword evidence="8" id="KW-0812">Transmembrane</keyword>
<dbReference type="SMART" id="SM00060">
    <property type="entry name" value="FN3"/>
    <property type="match status" value="4"/>
</dbReference>
<gene>
    <name evidence="12" type="ORF">O3P69_008230</name>
</gene>
<dbReference type="PROSITE" id="PS50853">
    <property type="entry name" value="FN3"/>
    <property type="match status" value="4"/>
</dbReference>
<dbReference type="InterPro" id="IPR000242">
    <property type="entry name" value="PTP_cat"/>
</dbReference>
<evidence type="ECO:0000256" key="1">
    <source>
        <dbReference type="ARBA" id="ARBA00004167"/>
    </source>
</evidence>
<dbReference type="PRINTS" id="PR00700">
    <property type="entry name" value="PRTYPHPHTASE"/>
</dbReference>
<evidence type="ECO:0000256" key="7">
    <source>
        <dbReference type="SAM" id="MobiDB-lite"/>
    </source>
</evidence>
<comment type="caution">
    <text evidence="12">The sequence shown here is derived from an EMBL/GenBank/DDBJ whole genome shotgun (WGS) entry which is preliminary data.</text>
</comment>
<keyword evidence="13" id="KW-1185">Reference proteome</keyword>
<name>A0AAW0T1T3_SCYPA</name>
<dbReference type="GO" id="GO:0016020">
    <property type="term" value="C:membrane"/>
    <property type="evidence" value="ECO:0007669"/>
    <property type="project" value="UniProtKB-SubCell"/>
</dbReference>
<protein>
    <recommendedName>
        <fullName evidence="14">Protein-tyrosine-phosphatase</fullName>
    </recommendedName>
</protein>
<feature type="transmembrane region" description="Helical" evidence="8">
    <location>
        <begin position="427"/>
        <end position="452"/>
    </location>
</feature>
<dbReference type="PROSITE" id="PS00383">
    <property type="entry name" value="TYR_PHOSPHATASE_1"/>
    <property type="match status" value="1"/>
</dbReference>
<feature type="compositionally biased region" description="Low complexity" evidence="7">
    <location>
        <begin position="1121"/>
        <end position="1134"/>
    </location>
</feature>
<feature type="domain" description="Fibronectin type-III" evidence="11">
    <location>
        <begin position="8"/>
        <end position="103"/>
    </location>
</feature>
<dbReference type="PANTHER" id="PTHR19134:SF540">
    <property type="entry name" value="TYROSINE-PROTEIN PHOSPHATASE 99A"/>
    <property type="match status" value="1"/>
</dbReference>
<evidence type="ECO:0008006" key="14">
    <source>
        <dbReference type="Google" id="ProtNLM"/>
    </source>
</evidence>
<dbReference type="InterPro" id="IPR036116">
    <property type="entry name" value="FN3_sf"/>
</dbReference>
<evidence type="ECO:0000256" key="4">
    <source>
        <dbReference type="ARBA" id="ARBA00022912"/>
    </source>
</evidence>
<dbReference type="PROSITE" id="PS50055">
    <property type="entry name" value="TYR_PHOSPHATASE_PTP"/>
    <property type="match status" value="2"/>
</dbReference>
<evidence type="ECO:0000259" key="9">
    <source>
        <dbReference type="PROSITE" id="PS50055"/>
    </source>
</evidence>
<dbReference type="SMART" id="SM00404">
    <property type="entry name" value="PTPc_motif"/>
    <property type="match status" value="2"/>
</dbReference>
<feature type="compositionally biased region" description="Pro residues" evidence="7">
    <location>
        <begin position="1104"/>
        <end position="1120"/>
    </location>
</feature>
<dbReference type="FunFam" id="3.90.190.10:FF:000068">
    <property type="entry name" value="receptor-type tyrosine-protein phosphatase zeta"/>
    <property type="match status" value="1"/>
</dbReference>
<feature type="domain" description="Tyrosine-protein phosphatase" evidence="9">
    <location>
        <begin position="510"/>
        <end position="775"/>
    </location>
</feature>
<evidence type="ECO:0000259" key="11">
    <source>
        <dbReference type="PROSITE" id="PS50853"/>
    </source>
</evidence>
<feature type="domain" description="Tyrosine-protein phosphatase" evidence="9">
    <location>
        <begin position="811"/>
        <end position="1066"/>
    </location>
</feature>
<evidence type="ECO:0000256" key="3">
    <source>
        <dbReference type="ARBA" id="ARBA00022801"/>
    </source>
</evidence>
<evidence type="ECO:0000259" key="10">
    <source>
        <dbReference type="PROSITE" id="PS50056"/>
    </source>
</evidence>
<dbReference type="GO" id="GO:0048666">
    <property type="term" value="P:neuron development"/>
    <property type="evidence" value="ECO:0007669"/>
    <property type="project" value="UniProtKB-ARBA"/>
</dbReference>
<dbReference type="Proteomes" id="UP001487740">
    <property type="component" value="Unassembled WGS sequence"/>
</dbReference>
<dbReference type="SMART" id="SM00194">
    <property type="entry name" value="PTPc"/>
    <property type="match status" value="2"/>
</dbReference>
<dbReference type="InterPro" id="IPR016130">
    <property type="entry name" value="Tyr_Pase_AS"/>
</dbReference>
<evidence type="ECO:0000256" key="8">
    <source>
        <dbReference type="SAM" id="Phobius"/>
    </source>
</evidence>
<evidence type="ECO:0000313" key="13">
    <source>
        <dbReference type="Proteomes" id="UP001487740"/>
    </source>
</evidence>
<dbReference type="InterPro" id="IPR013783">
    <property type="entry name" value="Ig-like_fold"/>
</dbReference>
<evidence type="ECO:0000313" key="12">
    <source>
        <dbReference type="EMBL" id="KAK8381218.1"/>
    </source>
</evidence>
<dbReference type="PROSITE" id="PS50056">
    <property type="entry name" value="TYR_PHOSPHATASE_2"/>
    <property type="match status" value="1"/>
</dbReference>
<keyword evidence="4" id="KW-0904">Protein phosphatase</keyword>
<comment type="catalytic activity">
    <reaction evidence="6">
        <text>O-phospho-L-tyrosyl-[protein] + H2O = L-tyrosyl-[protein] + phosphate</text>
        <dbReference type="Rhea" id="RHEA:10684"/>
        <dbReference type="Rhea" id="RHEA-COMP:10136"/>
        <dbReference type="Rhea" id="RHEA-COMP:20101"/>
        <dbReference type="ChEBI" id="CHEBI:15377"/>
        <dbReference type="ChEBI" id="CHEBI:43474"/>
        <dbReference type="ChEBI" id="CHEBI:46858"/>
        <dbReference type="ChEBI" id="CHEBI:61978"/>
        <dbReference type="EC" id="3.1.3.48"/>
    </reaction>
</comment>
<organism evidence="12 13">
    <name type="scientific">Scylla paramamosain</name>
    <name type="common">Mud crab</name>
    <dbReference type="NCBI Taxonomy" id="85552"/>
    <lineage>
        <taxon>Eukaryota</taxon>
        <taxon>Metazoa</taxon>
        <taxon>Ecdysozoa</taxon>
        <taxon>Arthropoda</taxon>
        <taxon>Crustacea</taxon>
        <taxon>Multicrustacea</taxon>
        <taxon>Malacostraca</taxon>
        <taxon>Eumalacostraca</taxon>
        <taxon>Eucarida</taxon>
        <taxon>Decapoda</taxon>
        <taxon>Pleocyemata</taxon>
        <taxon>Brachyura</taxon>
        <taxon>Eubrachyura</taxon>
        <taxon>Portunoidea</taxon>
        <taxon>Portunidae</taxon>
        <taxon>Portuninae</taxon>
        <taxon>Scylla</taxon>
    </lineage>
</organism>
<keyword evidence="5 8" id="KW-0472">Membrane</keyword>
<reference evidence="12 13" key="1">
    <citation type="submission" date="2023-03" db="EMBL/GenBank/DDBJ databases">
        <title>High-quality genome of Scylla paramamosain provides insights in environmental adaptation.</title>
        <authorList>
            <person name="Zhang L."/>
        </authorList>
    </citation>
    <scope>NUCLEOTIDE SEQUENCE [LARGE SCALE GENOMIC DNA]</scope>
    <source>
        <strain evidence="12">LZ_2023a</strain>
        <tissue evidence="12">Muscle</tissue>
    </source>
</reference>
<keyword evidence="2" id="KW-0732">Signal</keyword>
<dbReference type="InterPro" id="IPR000387">
    <property type="entry name" value="Tyr_Pase_dom"/>
</dbReference>
<dbReference type="EMBL" id="JARAKH010000041">
    <property type="protein sequence ID" value="KAK8381218.1"/>
    <property type="molecule type" value="Genomic_DNA"/>
</dbReference>
<evidence type="ECO:0000256" key="5">
    <source>
        <dbReference type="ARBA" id="ARBA00023136"/>
    </source>
</evidence>
<dbReference type="InterPro" id="IPR003961">
    <property type="entry name" value="FN3_dom"/>
</dbReference>
<dbReference type="Pfam" id="PF00041">
    <property type="entry name" value="fn3"/>
    <property type="match status" value="4"/>
</dbReference>
<dbReference type="SUPFAM" id="SSF49265">
    <property type="entry name" value="Fibronectin type III"/>
    <property type="match status" value="2"/>
</dbReference>
<dbReference type="Gene3D" id="2.60.40.10">
    <property type="entry name" value="Immunoglobulins"/>
    <property type="match status" value="4"/>
</dbReference>
<feature type="domain" description="Tyrosine specific protein phosphatases" evidence="10">
    <location>
        <begin position="692"/>
        <end position="766"/>
    </location>
</feature>
<dbReference type="GO" id="GO:0004725">
    <property type="term" value="F:protein tyrosine phosphatase activity"/>
    <property type="evidence" value="ECO:0007669"/>
    <property type="project" value="UniProtKB-EC"/>
</dbReference>
<dbReference type="AlphaFoldDB" id="A0AAW0T1T3"/>
<dbReference type="InterPro" id="IPR003595">
    <property type="entry name" value="Tyr_Pase_cat"/>
</dbReference>
<accession>A0AAW0T1T3</accession>
<evidence type="ECO:0000256" key="6">
    <source>
        <dbReference type="ARBA" id="ARBA00051722"/>
    </source>
</evidence>